<reference evidence="2 3" key="1">
    <citation type="submission" date="2021-06" db="EMBL/GenBank/DDBJ databases">
        <authorList>
            <person name="Sun Q."/>
            <person name="Li D."/>
        </authorList>
    </citation>
    <scope>NUCLEOTIDE SEQUENCE [LARGE SCALE GENOMIC DNA]</scope>
    <source>
        <strain evidence="2 3">MSJ-4</strain>
    </source>
</reference>
<evidence type="ECO:0000313" key="2">
    <source>
        <dbReference type="EMBL" id="MBU5592056.1"/>
    </source>
</evidence>
<feature type="transmembrane region" description="Helical" evidence="1">
    <location>
        <begin position="37"/>
        <end position="66"/>
    </location>
</feature>
<evidence type="ECO:0000313" key="3">
    <source>
        <dbReference type="Proteomes" id="UP000736583"/>
    </source>
</evidence>
<protein>
    <submittedName>
        <fullName evidence="2">Uncharacterized protein</fullName>
    </submittedName>
</protein>
<comment type="caution">
    <text evidence="2">The sequence shown here is derived from an EMBL/GenBank/DDBJ whole genome shotgun (WGS) entry which is preliminary data.</text>
</comment>
<sequence length="71" mass="8014">MFLNNNQDDLQGLTFRPDEEIEDKSKLQNKKIPAKELLAIILAQYSILIPIALIAGAIFALLLFILTRLMS</sequence>
<dbReference type="RefSeq" id="WP_216456934.1">
    <property type="nucleotide sequence ID" value="NZ_JAHLQL010000002.1"/>
</dbReference>
<keyword evidence="1" id="KW-0812">Transmembrane</keyword>
<keyword evidence="3" id="KW-1185">Reference proteome</keyword>
<evidence type="ECO:0000256" key="1">
    <source>
        <dbReference type="SAM" id="Phobius"/>
    </source>
</evidence>
<dbReference type="Proteomes" id="UP000736583">
    <property type="component" value="Unassembled WGS sequence"/>
</dbReference>
<dbReference type="EMBL" id="JAHLQL010000002">
    <property type="protein sequence ID" value="MBU5592056.1"/>
    <property type="molecule type" value="Genomic_DNA"/>
</dbReference>
<organism evidence="2 3">
    <name type="scientific">Clostridium simiarum</name>
    <dbReference type="NCBI Taxonomy" id="2841506"/>
    <lineage>
        <taxon>Bacteria</taxon>
        <taxon>Bacillati</taxon>
        <taxon>Bacillota</taxon>
        <taxon>Clostridia</taxon>
        <taxon>Eubacteriales</taxon>
        <taxon>Clostridiaceae</taxon>
        <taxon>Clostridium</taxon>
    </lineage>
</organism>
<name>A0ABS6F0N2_9CLOT</name>
<accession>A0ABS6F0N2</accession>
<proteinExistence type="predicted"/>
<gene>
    <name evidence="2" type="ORF">KQI89_09765</name>
</gene>
<keyword evidence="1" id="KW-1133">Transmembrane helix</keyword>
<keyword evidence="1" id="KW-0472">Membrane</keyword>